<dbReference type="PANTHER" id="PTHR39431:SF1">
    <property type="entry name" value="FRPA_C-RELATED PROTEIN"/>
    <property type="match status" value="1"/>
</dbReference>
<name>A0A5M6HGV6_9HYPH</name>
<dbReference type="RefSeq" id="WP_150098950.1">
    <property type="nucleotide sequence ID" value="NZ_VWPL01000073.1"/>
</dbReference>
<sequence>MPPEEPYDEPSDSDSAYMSSLFGIAPGTAQGLESASLSQALDNSSLGPSSFDPTLFNIQQQTIDTWGVLEKAFPGRLQLALAGFVPNVEFRQILNAITTPGAYIPSSIFDVQVLGFGGFSPVLLDLSGDGVSITELSASNTWYDTVGDGYQHRTAWAGAGDGVLVYDTHGDGQITQANQVAFTLWDPTAASDIEALRDVFDTDHDGTLDADDANFTKFKVLVTNADGTQTLKTLAELGIASIDLNENAASVTLPDGSSIDGTTTFTRTDGSTGEAATVTLATDAQGYKIERTVTRCADGSTTIDTKARAPDGSLANETITV</sequence>
<proteinExistence type="predicted"/>
<feature type="non-terminal residue" evidence="1">
    <location>
        <position position="321"/>
    </location>
</feature>
<reference evidence="1 2" key="1">
    <citation type="submission" date="2019-09" db="EMBL/GenBank/DDBJ databases">
        <title>Draft Whole-Genome sequence of Blastochloris sulfoviridis DSM 729.</title>
        <authorList>
            <person name="Meyer T.E."/>
            <person name="Kyndt J.A."/>
        </authorList>
    </citation>
    <scope>NUCLEOTIDE SEQUENCE [LARGE SCALE GENOMIC DNA]</scope>
    <source>
        <strain evidence="1 2">DSM 729</strain>
    </source>
</reference>
<dbReference type="PANTHER" id="PTHR39431">
    <property type="entry name" value="FRPA/C-RELATED PROTEIN"/>
    <property type="match status" value="1"/>
</dbReference>
<keyword evidence="2" id="KW-1185">Reference proteome</keyword>
<gene>
    <name evidence="1" type="ORF">F1193_16860</name>
</gene>
<evidence type="ECO:0000313" key="2">
    <source>
        <dbReference type="Proteomes" id="UP000323886"/>
    </source>
</evidence>
<comment type="caution">
    <text evidence="1">The sequence shown here is derived from an EMBL/GenBank/DDBJ whole genome shotgun (WGS) entry which is preliminary data.</text>
</comment>
<dbReference type="AlphaFoldDB" id="A0A5M6HGV6"/>
<organism evidence="1 2">
    <name type="scientific">Blastochloris sulfoviridis</name>
    <dbReference type="NCBI Taxonomy" id="50712"/>
    <lineage>
        <taxon>Bacteria</taxon>
        <taxon>Pseudomonadati</taxon>
        <taxon>Pseudomonadota</taxon>
        <taxon>Alphaproteobacteria</taxon>
        <taxon>Hyphomicrobiales</taxon>
        <taxon>Blastochloridaceae</taxon>
        <taxon>Blastochloris</taxon>
    </lineage>
</organism>
<dbReference type="EMBL" id="VWPL01000073">
    <property type="protein sequence ID" value="KAA5595071.1"/>
    <property type="molecule type" value="Genomic_DNA"/>
</dbReference>
<evidence type="ECO:0008006" key="3">
    <source>
        <dbReference type="Google" id="ProtNLM"/>
    </source>
</evidence>
<evidence type="ECO:0000313" key="1">
    <source>
        <dbReference type="EMBL" id="KAA5595071.1"/>
    </source>
</evidence>
<dbReference type="Proteomes" id="UP000323886">
    <property type="component" value="Unassembled WGS sequence"/>
</dbReference>
<protein>
    <recommendedName>
        <fullName evidence="3">EF-hand domain-containing protein</fullName>
    </recommendedName>
</protein>
<accession>A0A5M6HGV6</accession>
<dbReference type="OrthoDB" id="8033153at2"/>